<dbReference type="GO" id="GO:0005524">
    <property type="term" value="F:ATP binding"/>
    <property type="evidence" value="ECO:0007669"/>
    <property type="project" value="InterPro"/>
</dbReference>
<dbReference type="InterPro" id="IPR053159">
    <property type="entry name" value="Hybrid_Histidine_Kinase"/>
</dbReference>
<dbReference type="InterPro" id="IPR008266">
    <property type="entry name" value="Tyr_kinase_AS"/>
</dbReference>
<dbReference type="GO" id="GO:0016020">
    <property type="term" value="C:membrane"/>
    <property type="evidence" value="ECO:0007669"/>
    <property type="project" value="UniProtKB-SubCell"/>
</dbReference>
<dbReference type="SUPFAM" id="SSF52540">
    <property type="entry name" value="P-loop containing nucleoside triphosphate hydrolases"/>
    <property type="match status" value="1"/>
</dbReference>
<dbReference type="Gene3D" id="3.30.450.40">
    <property type="match status" value="1"/>
</dbReference>
<feature type="domain" description="GGDEF" evidence="4">
    <location>
        <begin position="1542"/>
        <end position="1684"/>
    </location>
</feature>
<dbReference type="Gene3D" id="3.40.50.300">
    <property type="entry name" value="P-loop containing nucleotide triphosphate hydrolases"/>
    <property type="match status" value="1"/>
</dbReference>
<evidence type="ECO:0000256" key="1">
    <source>
        <dbReference type="ARBA" id="ARBA00001946"/>
    </source>
</evidence>
<dbReference type="InterPro" id="IPR003018">
    <property type="entry name" value="GAF"/>
</dbReference>
<dbReference type="FunFam" id="3.30.70.270:FF:000001">
    <property type="entry name" value="Diguanylate cyclase domain protein"/>
    <property type="match status" value="1"/>
</dbReference>
<keyword evidence="6" id="KW-1185">Reference proteome</keyword>
<dbReference type="OrthoDB" id="9772100at2"/>
<dbReference type="CDD" id="cd01949">
    <property type="entry name" value="GGDEF"/>
    <property type="match status" value="1"/>
</dbReference>
<dbReference type="Pfam" id="PF13191">
    <property type="entry name" value="AAA_16"/>
    <property type="match status" value="1"/>
</dbReference>
<dbReference type="InterPro" id="IPR000160">
    <property type="entry name" value="GGDEF_dom"/>
</dbReference>
<dbReference type="EMBL" id="CP027860">
    <property type="protein sequence ID" value="AVP95739.1"/>
    <property type="molecule type" value="Genomic_DNA"/>
</dbReference>
<dbReference type="Pfam" id="PF00990">
    <property type="entry name" value="GGDEF"/>
    <property type="match status" value="1"/>
</dbReference>
<protein>
    <recommendedName>
        <fullName evidence="7">Serine/threonine protein kinase</fullName>
    </recommendedName>
</protein>
<dbReference type="InterPro" id="IPR043128">
    <property type="entry name" value="Rev_trsase/Diguanyl_cyclase"/>
</dbReference>
<dbReference type="InterPro" id="IPR000719">
    <property type="entry name" value="Prot_kinase_dom"/>
</dbReference>
<accession>A0A2P1PLM3</accession>
<dbReference type="InterPro" id="IPR029787">
    <property type="entry name" value="Nucleotide_cyclase"/>
</dbReference>
<dbReference type="InterPro" id="IPR041664">
    <property type="entry name" value="AAA_16"/>
</dbReference>
<dbReference type="Pfam" id="PF01590">
    <property type="entry name" value="GAF"/>
    <property type="match status" value="1"/>
</dbReference>
<evidence type="ECO:0000256" key="2">
    <source>
        <dbReference type="ARBA" id="ARBA00004167"/>
    </source>
</evidence>
<dbReference type="SMART" id="SM00267">
    <property type="entry name" value="GGDEF"/>
    <property type="match status" value="1"/>
</dbReference>
<dbReference type="SUPFAM" id="SSF55781">
    <property type="entry name" value="GAF domain-like"/>
    <property type="match status" value="1"/>
</dbReference>
<dbReference type="InterPro" id="IPR011009">
    <property type="entry name" value="Kinase-like_dom_sf"/>
</dbReference>
<dbReference type="PROSITE" id="PS00109">
    <property type="entry name" value="PROTEIN_KINASE_TYR"/>
    <property type="match status" value="1"/>
</dbReference>
<dbReference type="Gene3D" id="3.30.70.270">
    <property type="match status" value="1"/>
</dbReference>
<dbReference type="KEGG" id="xba:C7S18_00360"/>
<proteinExistence type="predicted"/>
<dbReference type="Proteomes" id="UP000241074">
    <property type="component" value="Chromosome"/>
</dbReference>
<dbReference type="SMART" id="SM00065">
    <property type="entry name" value="GAF"/>
    <property type="match status" value="1"/>
</dbReference>
<dbReference type="SUPFAM" id="SSF48452">
    <property type="entry name" value="TPR-like"/>
    <property type="match status" value="1"/>
</dbReference>
<dbReference type="SUPFAM" id="SSF56112">
    <property type="entry name" value="Protein kinase-like (PK-like)"/>
    <property type="match status" value="1"/>
</dbReference>
<dbReference type="InterPro" id="IPR027417">
    <property type="entry name" value="P-loop_NTPase"/>
</dbReference>
<dbReference type="Pfam" id="PF00069">
    <property type="entry name" value="Pkinase"/>
    <property type="match status" value="1"/>
</dbReference>
<comment type="subcellular location">
    <subcellularLocation>
        <location evidence="2">Membrane</location>
        <topology evidence="2">Single-pass membrane protein</topology>
    </subcellularLocation>
</comment>
<evidence type="ECO:0008006" key="7">
    <source>
        <dbReference type="Google" id="ProtNLM"/>
    </source>
</evidence>
<dbReference type="Gene3D" id="1.10.510.10">
    <property type="entry name" value="Transferase(Phosphotransferase) domain 1"/>
    <property type="match status" value="1"/>
</dbReference>
<evidence type="ECO:0000259" key="3">
    <source>
        <dbReference type="PROSITE" id="PS50011"/>
    </source>
</evidence>
<dbReference type="GO" id="GO:0004672">
    <property type="term" value="F:protein kinase activity"/>
    <property type="evidence" value="ECO:0007669"/>
    <property type="project" value="InterPro"/>
</dbReference>
<feature type="domain" description="Protein kinase" evidence="3">
    <location>
        <begin position="9"/>
        <end position="267"/>
    </location>
</feature>
<dbReference type="PANTHER" id="PTHR43642:SF1">
    <property type="entry name" value="HYBRID SIGNAL TRANSDUCTION HISTIDINE KINASE G"/>
    <property type="match status" value="1"/>
</dbReference>
<dbReference type="NCBIfam" id="TIGR00254">
    <property type="entry name" value="GGDEF"/>
    <property type="match status" value="1"/>
</dbReference>
<comment type="cofactor">
    <cofactor evidence="1">
        <name>Mg(2+)</name>
        <dbReference type="ChEBI" id="CHEBI:18420"/>
    </cofactor>
</comment>
<dbReference type="CDD" id="cd14014">
    <property type="entry name" value="STKc_PknB_like"/>
    <property type="match status" value="1"/>
</dbReference>
<reference evidence="5 6" key="1">
    <citation type="submission" date="2018-03" db="EMBL/GenBank/DDBJ databases">
        <title>Ahniella affigens gen. nov., sp. nov., a gammaproteobacterium isolated from sandy soil near a stream.</title>
        <authorList>
            <person name="Ko Y."/>
            <person name="Kim J.-H."/>
        </authorList>
    </citation>
    <scope>NUCLEOTIDE SEQUENCE [LARGE SCALE GENOMIC DNA]</scope>
    <source>
        <strain evidence="5 6">D13</strain>
    </source>
</reference>
<dbReference type="PROSITE" id="PS50011">
    <property type="entry name" value="PROTEIN_KINASE_DOM"/>
    <property type="match status" value="1"/>
</dbReference>
<reference evidence="5 6" key="2">
    <citation type="submission" date="2018-03" db="EMBL/GenBank/DDBJ databases">
        <authorList>
            <person name="Keele B.F."/>
        </authorList>
    </citation>
    <scope>NUCLEOTIDE SEQUENCE [LARGE SCALE GENOMIC DNA]</scope>
    <source>
        <strain evidence="5 6">D13</strain>
    </source>
</reference>
<evidence type="ECO:0000259" key="4">
    <source>
        <dbReference type="PROSITE" id="PS50887"/>
    </source>
</evidence>
<dbReference type="PANTHER" id="PTHR43642">
    <property type="entry name" value="HYBRID SIGNAL TRANSDUCTION HISTIDINE KINASE G"/>
    <property type="match status" value="1"/>
</dbReference>
<gene>
    <name evidence="5" type="ORF">C7S18_00360</name>
</gene>
<organism evidence="5 6">
    <name type="scientific">Ahniella affigens</name>
    <dbReference type="NCBI Taxonomy" id="2021234"/>
    <lineage>
        <taxon>Bacteria</taxon>
        <taxon>Pseudomonadati</taxon>
        <taxon>Pseudomonadota</taxon>
        <taxon>Gammaproteobacteria</taxon>
        <taxon>Lysobacterales</taxon>
        <taxon>Rhodanobacteraceae</taxon>
        <taxon>Ahniella</taxon>
    </lineage>
</organism>
<dbReference type="Gene3D" id="1.25.40.10">
    <property type="entry name" value="Tetratricopeptide repeat domain"/>
    <property type="match status" value="1"/>
</dbReference>
<dbReference type="InterPro" id="IPR011990">
    <property type="entry name" value="TPR-like_helical_dom_sf"/>
</dbReference>
<dbReference type="PROSITE" id="PS50887">
    <property type="entry name" value="GGDEF"/>
    <property type="match status" value="1"/>
</dbReference>
<name>A0A2P1PLM3_9GAMM</name>
<dbReference type="SUPFAM" id="SSF55073">
    <property type="entry name" value="Nucleotide cyclase"/>
    <property type="match status" value="1"/>
</dbReference>
<evidence type="ECO:0000313" key="6">
    <source>
        <dbReference type="Proteomes" id="UP000241074"/>
    </source>
</evidence>
<sequence length="1684" mass="186897">MCPMKLSGFTVGEVIHAAGETVVAAARTSNGEAVVLKVLDAEHPAPETSARWQHEYAMLRAIDSAWVIKARALHQVGRRSVLELEDFAATDLAQVISRKLLDFAERLSIALQLAEAVSDIHKHGLIHGDLAPKNVLVDLARLRIKVCDFGLASRLQGESYREAPQSPRGTLDYMSPEQTGRTNLQVDYRSDFYSLGVTLYELFAGRRPFQIDDPLSLLHAQLTLQPEPLEHIDQNLPSALSQLVQKLLAKVPDDRYQSSFGLIHDLTRIAELWKRERRVPSFELGTADVPERFCLSQRLYGRETETETALQAFERVSDAHAELLLISGEAGIGKTALVAALHRPIVARRGYFLHGKCDQFGRNQPYAALVRAFEPLLQQLATEGETRRHYWRGQLTDALGAQAAAVAEILPNLSLLLGSLPPLPMVPPAESEQRFHIAFLQFVKALAASNHPLLLFLDDLQWADVSTLKLIEHLLGDDESRSVLIVGSYRDQEVDDAHPLALMASRLSNSPGMLTRIKLRHLGSEQISALLADTLRQPEQQIASLRRLVMEKTHGNPFFVGQFLSTLVQEGALHYDRSVGNWRWDIDQISASNMTDNVVTLMLNKLRLLGPDSQRALAIAAELGERFALRDLMQIEDDSAGNCHARLWPALQAGFVIPLNEDYKFEHDAELLAGARFRFLHDRVQQAARDLTPESERPALQYHCGRRFLATCQGGEREARLFTILACLNGAMALIQDPAERAELSALNRHAGLRAKHAAALDAAVRHLRQARALLPDDAWQTDPDNTVLLYRELAEAEYLSGNFEAAEALYPEAIHAAPTVIGKVSMLLVHADQLHIQGRFPDAMPVLREALALLGRPFPETESDAGALFPSEFAATEQALAPFTHEALLSAPEMHDAERLLEMRVYFALSYATYQSGAFASFAVDACRLVQTTLTHGQSDLACIAYVTYMTAMAAMKKPYGQCHAMGRLALTIAEQRHSQYFRMPVYQYFSPFYQHWCEPLSATLPYMERGLELALTGINPLSGGFCVLLAAVNRAIMGVPLDELALDCERALKFLKKSRQPKSDAMLRVGVIQPMLALKGETRDLLSFDTDSFQIDLVFQGDYQTPSIPLAFLQTAMLRHAYLFDAPSQWTQAAAQVGMIGMCLPDSPTWVEAQFYLAMGLLRDSFAEASGKSPEARQTEAEQLLTLFRTWSADCAGNFRHKALLIAAELARVRGEERAAMDFYAQAIEAAGDAGFLVCEALANERYADFWASHQQRQLARNFIKEAYHLYRRWGASAKCAELERRWPDVSLSSYRIRNASNTSGGTYRHTSEHASYLDLQSLLKANQLLARELQLDSLLRQMLSVLLENAGAERGAIVLDDNGRLMVEVVGGLSPAKRLESSRIARPLGDPGAEANVGWLPSELIEYARLTRTTLVINSPHLDDRFARSAYLAARQPRSVLCLPVITQGRIVALVYLENNQLENAFTVKQQQTLELLSAQAAISLVNAHLVEHLEAKVEARTHELRMMTMKDGLTGIANRRAFDERLDVEWRRSLRDGTPLSLLMIDIDHFKQYNDSQGHLEGDQCIGQVARTLESVAVACRGMVARYGGEEFAMLIPETNLVAGTQVAEQSLAAVAAQALAHPRSSVGPWVTLSIGVSSLQPAEATADDQILTSPLTLIARADQALYRAKQDGRNCWRQG</sequence>
<dbReference type="InterPro" id="IPR029016">
    <property type="entry name" value="GAF-like_dom_sf"/>
</dbReference>
<evidence type="ECO:0000313" key="5">
    <source>
        <dbReference type="EMBL" id="AVP95739.1"/>
    </source>
</evidence>